<name>A0A5J4WY61_9EUKA</name>
<dbReference type="Proteomes" id="UP000324800">
    <property type="component" value="Unassembled WGS sequence"/>
</dbReference>
<evidence type="ECO:0008006" key="3">
    <source>
        <dbReference type="Google" id="ProtNLM"/>
    </source>
</evidence>
<gene>
    <name evidence="1" type="ORF">EZS28_004721</name>
</gene>
<accession>A0A5J4WY61</accession>
<comment type="caution">
    <text evidence="1">The sequence shown here is derived from an EMBL/GenBank/DDBJ whole genome shotgun (WGS) entry which is preliminary data.</text>
</comment>
<dbReference type="EMBL" id="SNRW01000688">
    <property type="protein sequence ID" value="KAA6399753.1"/>
    <property type="molecule type" value="Genomic_DNA"/>
</dbReference>
<organism evidence="1 2">
    <name type="scientific">Streblomastix strix</name>
    <dbReference type="NCBI Taxonomy" id="222440"/>
    <lineage>
        <taxon>Eukaryota</taxon>
        <taxon>Metamonada</taxon>
        <taxon>Preaxostyla</taxon>
        <taxon>Oxymonadida</taxon>
        <taxon>Streblomastigidae</taxon>
        <taxon>Streblomastix</taxon>
    </lineage>
</organism>
<reference evidence="1 2" key="1">
    <citation type="submission" date="2019-03" db="EMBL/GenBank/DDBJ databases">
        <title>Single cell metagenomics reveals metabolic interactions within the superorganism composed of flagellate Streblomastix strix and complex community of Bacteroidetes bacteria on its surface.</title>
        <authorList>
            <person name="Treitli S.C."/>
            <person name="Kolisko M."/>
            <person name="Husnik F."/>
            <person name="Keeling P."/>
            <person name="Hampl V."/>
        </authorList>
    </citation>
    <scope>NUCLEOTIDE SEQUENCE [LARGE SCALE GENOMIC DNA]</scope>
    <source>
        <strain evidence="1">ST1C</strain>
    </source>
</reference>
<sequence>MTDANSALQAALKRVEYLCDSKDKEIKNELESMRSTSASKLFLGKVPALLMILAELCQRKKVEMVDACIELISRLAENGVLRGETSTEDGNATLPIRRALDIVYSNIGIEKAHTQQLVLRVYADIMTSGSMHPRNKRIIIKNSIIPFINQ</sequence>
<evidence type="ECO:0000313" key="2">
    <source>
        <dbReference type="Proteomes" id="UP000324800"/>
    </source>
</evidence>
<proteinExistence type="predicted"/>
<dbReference type="AlphaFoldDB" id="A0A5J4WY61"/>
<evidence type="ECO:0000313" key="1">
    <source>
        <dbReference type="EMBL" id="KAA6399753.1"/>
    </source>
</evidence>
<protein>
    <recommendedName>
        <fullName evidence="3">Mon2/Sec7/BIG1-like dimerisation and cyclophilin-binding domain-containing protein</fullName>
    </recommendedName>
</protein>